<dbReference type="KEGG" id="age:AA314_09624"/>
<evidence type="ECO:0000256" key="3">
    <source>
        <dbReference type="SAM" id="MobiDB-lite"/>
    </source>
</evidence>
<evidence type="ECO:0000256" key="1">
    <source>
        <dbReference type="ARBA" id="ARBA00022553"/>
    </source>
</evidence>
<evidence type="ECO:0000313" key="6">
    <source>
        <dbReference type="EMBL" id="REG29741.1"/>
    </source>
</evidence>
<dbReference type="GO" id="GO:0000160">
    <property type="term" value="P:phosphorelay signal transduction system"/>
    <property type="evidence" value="ECO:0007669"/>
    <property type="project" value="InterPro"/>
</dbReference>
<name>A0AAC8QHY3_9BACT</name>
<dbReference type="EMBL" id="CP011509">
    <property type="protein sequence ID" value="AKJ07998.1"/>
    <property type="molecule type" value="Genomic_DNA"/>
</dbReference>
<dbReference type="InterPro" id="IPR050595">
    <property type="entry name" value="Bact_response_regulator"/>
</dbReference>
<dbReference type="PROSITE" id="PS50110">
    <property type="entry name" value="RESPONSE_REGULATORY"/>
    <property type="match status" value="1"/>
</dbReference>
<dbReference type="SMART" id="SM00448">
    <property type="entry name" value="REC"/>
    <property type="match status" value="1"/>
</dbReference>
<evidence type="ECO:0000256" key="2">
    <source>
        <dbReference type="PROSITE-ProRule" id="PRU00169"/>
    </source>
</evidence>
<feature type="compositionally biased region" description="Gly residues" evidence="3">
    <location>
        <begin position="121"/>
        <end position="131"/>
    </location>
</feature>
<dbReference type="PANTHER" id="PTHR44591:SF3">
    <property type="entry name" value="RESPONSE REGULATORY DOMAIN-CONTAINING PROTEIN"/>
    <property type="match status" value="1"/>
</dbReference>
<dbReference type="Pfam" id="PF00072">
    <property type="entry name" value="Response_reg"/>
    <property type="match status" value="1"/>
</dbReference>
<feature type="region of interest" description="Disordered" evidence="3">
    <location>
        <begin position="116"/>
        <end position="174"/>
    </location>
</feature>
<sequence>MKRVLVVDDDPDILDSLMMLLETRYAVTPAEDGDVALELLGQQTFDAVVLDLMMPVLDGTRVLQEMRQRGHTLPVILISAHRDLDRQEERHRELGAFASLRKPFNIQELEKQLEQALGPSSGPGGPRGPQGTGNSLRTGTSPAPVTPVTGGEKSRSARHWRPAVPSGKDMPPAS</sequence>
<dbReference type="SUPFAM" id="SSF52172">
    <property type="entry name" value="CheY-like"/>
    <property type="match status" value="1"/>
</dbReference>
<evidence type="ECO:0000313" key="8">
    <source>
        <dbReference type="Proteomes" id="UP000256345"/>
    </source>
</evidence>
<evidence type="ECO:0000259" key="4">
    <source>
        <dbReference type="PROSITE" id="PS50110"/>
    </source>
</evidence>
<accession>A0AAC8QHY3</accession>
<reference evidence="5 7" key="1">
    <citation type="submission" date="2015-05" db="EMBL/GenBank/DDBJ databases">
        <title>Genome assembly of Archangium gephyra DSM 2261.</title>
        <authorList>
            <person name="Sharma G."/>
            <person name="Subramanian S."/>
        </authorList>
    </citation>
    <scope>NUCLEOTIDE SEQUENCE [LARGE SCALE GENOMIC DNA]</scope>
    <source>
        <strain evidence="5 7">DSM 2261</strain>
    </source>
</reference>
<protein>
    <submittedName>
        <fullName evidence="6">Response regulator receiver domain-containing protein</fullName>
    </submittedName>
    <submittedName>
        <fullName evidence="5">Two component heavy metal response transcriptional regulator, winged helix family</fullName>
    </submittedName>
</protein>
<keyword evidence="1 2" id="KW-0597">Phosphoprotein</keyword>
<dbReference type="InterPro" id="IPR011006">
    <property type="entry name" value="CheY-like_superfamily"/>
</dbReference>
<keyword evidence="8" id="KW-1185">Reference proteome</keyword>
<dbReference type="RefSeq" id="WP_053067284.1">
    <property type="nucleotide sequence ID" value="NZ_CP011509.1"/>
</dbReference>
<dbReference type="CDD" id="cd17574">
    <property type="entry name" value="REC_OmpR"/>
    <property type="match status" value="1"/>
</dbReference>
<dbReference type="AlphaFoldDB" id="A0AAC8QHY3"/>
<reference evidence="6 8" key="2">
    <citation type="submission" date="2018-08" db="EMBL/GenBank/DDBJ databases">
        <title>Genomic Encyclopedia of Archaeal and Bacterial Type Strains, Phase II (KMG-II): from individual species to whole genera.</title>
        <authorList>
            <person name="Goeker M."/>
        </authorList>
    </citation>
    <scope>NUCLEOTIDE SEQUENCE [LARGE SCALE GENOMIC DNA]</scope>
    <source>
        <strain evidence="6 8">DSM 2261</strain>
    </source>
</reference>
<dbReference type="Gene3D" id="3.40.50.2300">
    <property type="match status" value="1"/>
</dbReference>
<evidence type="ECO:0000313" key="5">
    <source>
        <dbReference type="EMBL" id="AKJ07998.1"/>
    </source>
</evidence>
<dbReference type="PANTHER" id="PTHR44591">
    <property type="entry name" value="STRESS RESPONSE REGULATOR PROTEIN 1"/>
    <property type="match status" value="1"/>
</dbReference>
<organism evidence="5 7">
    <name type="scientific">Archangium gephyra</name>
    <dbReference type="NCBI Taxonomy" id="48"/>
    <lineage>
        <taxon>Bacteria</taxon>
        <taxon>Pseudomonadati</taxon>
        <taxon>Myxococcota</taxon>
        <taxon>Myxococcia</taxon>
        <taxon>Myxococcales</taxon>
        <taxon>Cystobacterineae</taxon>
        <taxon>Archangiaceae</taxon>
        <taxon>Archangium</taxon>
    </lineage>
</organism>
<feature type="domain" description="Response regulatory" evidence="4">
    <location>
        <begin position="3"/>
        <end position="117"/>
    </location>
</feature>
<gene>
    <name evidence="5" type="ORF">AA314_09624</name>
    <name evidence="6" type="ORF">ATI61_107437</name>
</gene>
<dbReference type="Proteomes" id="UP000035579">
    <property type="component" value="Chromosome"/>
</dbReference>
<evidence type="ECO:0000313" key="7">
    <source>
        <dbReference type="Proteomes" id="UP000035579"/>
    </source>
</evidence>
<dbReference type="EMBL" id="QUMU01000007">
    <property type="protein sequence ID" value="REG29741.1"/>
    <property type="molecule type" value="Genomic_DNA"/>
</dbReference>
<dbReference type="Proteomes" id="UP000256345">
    <property type="component" value="Unassembled WGS sequence"/>
</dbReference>
<proteinExistence type="predicted"/>
<dbReference type="InterPro" id="IPR001789">
    <property type="entry name" value="Sig_transdc_resp-reg_receiver"/>
</dbReference>
<feature type="modified residue" description="4-aspartylphosphate" evidence="2">
    <location>
        <position position="51"/>
    </location>
</feature>